<dbReference type="SMART" id="SM00388">
    <property type="entry name" value="HisKA"/>
    <property type="match status" value="1"/>
</dbReference>
<dbReference type="SMART" id="SM00387">
    <property type="entry name" value="HATPase_c"/>
    <property type="match status" value="1"/>
</dbReference>
<keyword evidence="7" id="KW-0418">Kinase</keyword>
<dbReference type="PANTHER" id="PTHR45436:SF5">
    <property type="entry name" value="SENSOR HISTIDINE KINASE TRCS"/>
    <property type="match status" value="1"/>
</dbReference>
<dbReference type="InterPro" id="IPR036097">
    <property type="entry name" value="HisK_dim/P_sf"/>
</dbReference>
<dbReference type="EMBL" id="JBEZVI010000001">
    <property type="protein sequence ID" value="MEU3708760.1"/>
    <property type="molecule type" value="Genomic_DNA"/>
</dbReference>
<organism evidence="13 14">
    <name type="scientific">Streptomyces catenulae</name>
    <dbReference type="NCBI Taxonomy" id="66875"/>
    <lineage>
        <taxon>Bacteria</taxon>
        <taxon>Bacillati</taxon>
        <taxon>Actinomycetota</taxon>
        <taxon>Actinomycetes</taxon>
        <taxon>Kitasatosporales</taxon>
        <taxon>Streptomycetaceae</taxon>
        <taxon>Streptomyces</taxon>
    </lineage>
</organism>
<dbReference type="RefSeq" id="WP_030279444.1">
    <property type="nucleotide sequence ID" value="NZ_JBEZVI010000001.1"/>
</dbReference>
<dbReference type="InterPro" id="IPR004358">
    <property type="entry name" value="Sig_transdc_His_kin-like_C"/>
</dbReference>
<dbReference type="InterPro" id="IPR003594">
    <property type="entry name" value="HATPase_dom"/>
</dbReference>
<evidence type="ECO:0000313" key="13">
    <source>
        <dbReference type="EMBL" id="MEU3708760.1"/>
    </source>
</evidence>
<dbReference type="SUPFAM" id="SSF55874">
    <property type="entry name" value="ATPase domain of HSP90 chaperone/DNA topoisomerase II/histidine kinase"/>
    <property type="match status" value="1"/>
</dbReference>
<keyword evidence="14" id="KW-1185">Reference proteome</keyword>
<dbReference type="EC" id="2.7.13.3" evidence="3"/>
<feature type="domain" description="HAMP" evidence="12">
    <location>
        <begin position="187"/>
        <end position="247"/>
    </location>
</feature>
<evidence type="ECO:0000256" key="1">
    <source>
        <dbReference type="ARBA" id="ARBA00000085"/>
    </source>
</evidence>
<evidence type="ECO:0000256" key="8">
    <source>
        <dbReference type="ARBA" id="ARBA00022989"/>
    </source>
</evidence>
<keyword evidence="9" id="KW-0902">Two-component regulatory system</keyword>
<name>A0ABV2YSP3_9ACTN</name>
<keyword evidence="4" id="KW-0597">Phosphoprotein</keyword>
<dbReference type="InterPro" id="IPR005467">
    <property type="entry name" value="His_kinase_dom"/>
</dbReference>
<dbReference type="SUPFAM" id="SSF47384">
    <property type="entry name" value="Homodimeric domain of signal transducing histidine kinase"/>
    <property type="match status" value="1"/>
</dbReference>
<evidence type="ECO:0000259" key="11">
    <source>
        <dbReference type="PROSITE" id="PS50109"/>
    </source>
</evidence>
<reference evidence="13 14" key="1">
    <citation type="submission" date="2024-06" db="EMBL/GenBank/DDBJ databases">
        <title>The Natural Products Discovery Center: Release of the First 8490 Sequenced Strains for Exploring Actinobacteria Biosynthetic Diversity.</title>
        <authorList>
            <person name="Kalkreuter E."/>
            <person name="Kautsar S.A."/>
            <person name="Yang D."/>
            <person name="Bader C.D."/>
            <person name="Teijaro C.N."/>
            <person name="Fluegel L."/>
            <person name="Davis C.M."/>
            <person name="Simpson J.R."/>
            <person name="Lauterbach L."/>
            <person name="Steele A.D."/>
            <person name="Gui C."/>
            <person name="Meng S."/>
            <person name="Li G."/>
            <person name="Viehrig K."/>
            <person name="Ye F."/>
            <person name="Su P."/>
            <person name="Kiefer A.F."/>
            <person name="Nichols A."/>
            <person name="Cepeda A.J."/>
            <person name="Yan W."/>
            <person name="Fan B."/>
            <person name="Jiang Y."/>
            <person name="Adhikari A."/>
            <person name="Zheng C.-J."/>
            <person name="Schuster L."/>
            <person name="Cowan T.M."/>
            <person name="Smanski M.J."/>
            <person name="Chevrette M.G."/>
            <person name="De Carvalho L.P.S."/>
            <person name="Shen B."/>
        </authorList>
    </citation>
    <scope>NUCLEOTIDE SEQUENCE [LARGE SCALE GENOMIC DNA]</scope>
    <source>
        <strain evidence="13 14">NPDC033039</strain>
    </source>
</reference>
<evidence type="ECO:0000256" key="9">
    <source>
        <dbReference type="ARBA" id="ARBA00023012"/>
    </source>
</evidence>
<sequence>MRRLLPRTLRGQLTAGLVTLLALACLGVGAITTFALHDFLLGRLDEQLTASGGRFAASLEHEARPDADNRPDTRGQADATFGARLLNGTVTQAAVVRDATDHTLTLTAGDRRALAAVPADGHGHHLRLSALGSYRVTAVRGDDRDVLLTGLPLHPVEETVERLEAVEATLFGIALVATGIAGAQWVRISLRPLRNVTTRAAEVAGLPLASGEIAMPGPLPDTDPRTEVGQVSTALNHMLGHVEDALTRRQASEERLRHFAADASHELRTPVANIRGHAELALRHRGPVPADVRHALERIDGESRRMTRLVDDLLLLARLDAGRPLEHEPVDLTLLILNATDDARAAGPGHHWILDLPEEPVTVTGDAHRLQQAIGNLLANARTHTPPGTEVTVALTTGPDGVSVAVGDTGPGIPEEDRPEVFGRFVRADHARSRATGSTGLGLAIVHAVATAHGGTATVTSRPGRTTFRLTLPG</sequence>
<comment type="catalytic activity">
    <reaction evidence="1">
        <text>ATP + protein L-histidine = ADP + protein N-phospho-L-histidine.</text>
        <dbReference type="EC" id="2.7.13.3"/>
    </reaction>
</comment>
<dbReference type="PRINTS" id="PR00344">
    <property type="entry name" value="BCTRLSENSOR"/>
</dbReference>
<dbReference type="InterPro" id="IPR003660">
    <property type="entry name" value="HAMP_dom"/>
</dbReference>
<comment type="caution">
    <text evidence="13">The sequence shown here is derived from an EMBL/GenBank/DDBJ whole genome shotgun (WGS) entry which is preliminary data.</text>
</comment>
<dbReference type="PROSITE" id="PS51257">
    <property type="entry name" value="PROKAR_LIPOPROTEIN"/>
    <property type="match status" value="1"/>
</dbReference>
<keyword evidence="10" id="KW-0472">Membrane</keyword>
<dbReference type="InterPro" id="IPR036890">
    <property type="entry name" value="HATPase_C_sf"/>
</dbReference>
<evidence type="ECO:0000256" key="7">
    <source>
        <dbReference type="ARBA" id="ARBA00022777"/>
    </source>
</evidence>
<dbReference type="Gene3D" id="1.10.287.130">
    <property type="match status" value="1"/>
</dbReference>
<evidence type="ECO:0000256" key="6">
    <source>
        <dbReference type="ARBA" id="ARBA00022692"/>
    </source>
</evidence>
<evidence type="ECO:0000313" key="14">
    <source>
        <dbReference type="Proteomes" id="UP001550853"/>
    </source>
</evidence>
<dbReference type="CDD" id="cd00082">
    <property type="entry name" value="HisKA"/>
    <property type="match status" value="1"/>
</dbReference>
<comment type="subcellular location">
    <subcellularLocation>
        <location evidence="2">Cell membrane</location>
    </subcellularLocation>
</comment>
<keyword evidence="6" id="KW-0812">Transmembrane</keyword>
<dbReference type="InterPro" id="IPR003661">
    <property type="entry name" value="HisK_dim/P_dom"/>
</dbReference>
<evidence type="ECO:0000256" key="10">
    <source>
        <dbReference type="ARBA" id="ARBA00023136"/>
    </source>
</evidence>
<keyword evidence="8" id="KW-1133">Transmembrane helix</keyword>
<keyword evidence="5" id="KW-0808">Transferase</keyword>
<dbReference type="Proteomes" id="UP001550853">
    <property type="component" value="Unassembled WGS sequence"/>
</dbReference>
<gene>
    <name evidence="13" type="ORF">AB0E61_01500</name>
</gene>
<evidence type="ECO:0000259" key="12">
    <source>
        <dbReference type="PROSITE" id="PS50885"/>
    </source>
</evidence>
<dbReference type="PROSITE" id="PS50885">
    <property type="entry name" value="HAMP"/>
    <property type="match status" value="1"/>
</dbReference>
<proteinExistence type="predicted"/>
<feature type="domain" description="Histidine kinase" evidence="11">
    <location>
        <begin position="262"/>
        <end position="474"/>
    </location>
</feature>
<keyword evidence="13" id="KW-0067">ATP-binding</keyword>
<dbReference type="Pfam" id="PF00672">
    <property type="entry name" value="HAMP"/>
    <property type="match status" value="1"/>
</dbReference>
<dbReference type="CDD" id="cd00075">
    <property type="entry name" value="HATPase"/>
    <property type="match status" value="1"/>
</dbReference>
<dbReference type="PANTHER" id="PTHR45436">
    <property type="entry name" value="SENSOR HISTIDINE KINASE YKOH"/>
    <property type="match status" value="1"/>
</dbReference>
<keyword evidence="13" id="KW-0547">Nucleotide-binding</keyword>
<protein>
    <recommendedName>
        <fullName evidence="3">histidine kinase</fullName>
        <ecNumber evidence="3">2.7.13.3</ecNumber>
    </recommendedName>
</protein>
<dbReference type="Pfam" id="PF00512">
    <property type="entry name" value="HisKA"/>
    <property type="match status" value="1"/>
</dbReference>
<dbReference type="InterPro" id="IPR050428">
    <property type="entry name" value="TCS_sensor_his_kinase"/>
</dbReference>
<dbReference type="Pfam" id="PF02518">
    <property type="entry name" value="HATPase_c"/>
    <property type="match status" value="1"/>
</dbReference>
<accession>A0ABV2YSP3</accession>
<dbReference type="Gene3D" id="3.30.565.10">
    <property type="entry name" value="Histidine kinase-like ATPase, C-terminal domain"/>
    <property type="match status" value="1"/>
</dbReference>
<evidence type="ECO:0000256" key="5">
    <source>
        <dbReference type="ARBA" id="ARBA00022679"/>
    </source>
</evidence>
<dbReference type="SMART" id="SM00304">
    <property type="entry name" value="HAMP"/>
    <property type="match status" value="1"/>
</dbReference>
<evidence type="ECO:0000256" key="4">
    <source>
        <dbReference type="ARBA" id="ARBA00022553"/>
    </source>
</evidence>
<dbReference type="PROSITE" id="PS50109">
    <property type="entry name" value="HIS_KIN"/>
    <property type="match status" value="1"/>
</dbReference>
<evidence type="ECO:0000256" key="3">
    <source>
        <dbReference type="ARBA" id="ARBA00012438"/>
    </source>
</evidence>
<evidence type="ECO:0000256" key="2">
    <source>
        <dbReference type="ARBA" id="ARBA00004236"/>
    </source>
</evidence>
<dbReference type="GO" id="GO:0005524">
    <property type="term" value="F:ATP binding"/>
    <property type="evidence" value="ECO:0007669"/>
    <property type="project" value="UniProtKB-KW"/>
</dbReference>